<feature type="transmembrane region" description="Helical" evidence="1">
    <location>
        <begin position="52"/>
        <end position="71"/>
    </location>
</feature>
<keyword evidence="1" id="KW-1133">Transmembrane helix</keyword>
<dbReference type="RefSeq" id="WP_091732671.1">
    <property type="nucleotide sequence ID" value="NZ_FNQE01000041.1"/>
</dbReference>
<dbReference type="InterPro" id="IPR031360">
    <property type="entry name" value="TrpP"/>
</dbReference>
<keyword evidence="3" id="KW-1185">Reference proteome</keyword>
<keyword evidence="1" id="KW-0812">Transmembrane</keyword>
<organism evidence="2 3">
    <name type="scientific">Proteiniborus ethanoligenes</name>
    <dbReference type="NCBI Taxonomy" id="415015"/>
    <lineage>
        <taxon>Bacteria</taxon>
        <taxon>Bacillati</taxon>
        <taxon>Bacillota</taxon>
        <taxon>Clostridia</taxon>
        <taxon>Eubacteriales</taxon>
        <taxon>Proteiniborus</taxon>
    </lineage>
</organism>
<feature type="transmembrane region" description="Helical" evidence="1">
    <location>
        <begin position="135"/>
        <end position="159"/>
    </location>
</feature>
<accession>A0A1H3SBZ1</accession>
<evidence type="ECO:0000256" key="1">
    <source>
        <dbReference type="SAM" id="Phobius"/>
    </source>
</evidence>
<dbReference type="AlphaFoldDB" id="A0A1H3SBZ1"/>
<evidence type="ECO:0000313" key="2">
    <source>
        <dbReference type="EMBL" id="SDZ35536.1"/>
    </source>
</evidence>
<proteinExistence type="predicted"/>
<name>A0A1H3SBZ1_9FIRM</name>
<feature type="transmembrane region" description="Helical" evidence="1">
    <location>
        <begin position="102"/>
        <end position="129"/>
    </location>
</feature>
<dbReference type="EMBL" id="FNQE01000041">
    <property type="protein sequence ID" value="SDZ35536.1"/>
    <property type="molecule type" value="Genomic_DNA"/>
</dbReference>
<protein>
    <submittedName>
        <fullName evidence="2">Tryptophan transporter TrpP</fullName>
    </submittedName>
</protein>
<gene>
    <name evidence="2" type="ORF">SAMN05660462_02822</name>
</gene>
<reference evidence="2 3" key="1">
    <citation type="submission" date="2016-10" db="EMBL/GenBank/DDBJ databases">
        <authorList>
            <person name="de Groot N.N."/>
        </authorList>
    </citation>
    <scope>NUCLEOTIDE SEQUENCE [LARGE SCALE GENOMIC DNA]</scope>
    <source>
        <strain evidence="2 3">DSM 21650</strain>
    </source>
</reference>
<dbReference type="Pfam" id="PF17099">
    <property type="entry name" value="TrpP"/>
    <property type="match status" value="1"/>
</dbReference>
<sequence length="171" mass="18436">MNMKKFVLNSLLLAIGALLHQITPPLVLGMKPDFSLVMLFIVILYNEDFKSCITAGLVIGIFSALTTGFPAGQLPNIIDKIITTTIVYFSMRAFAGKAKEQILMMIIIALGTLISGIVFLSSAAFIAGLPGSFNVLLVTIVLPAALINTVVGMVLYNAVRISIKRSNYKID</sequence>
<evidence type="ECO:0000313" key="3">
    <source>
        <dbReference type="Proteomes" id="UP000198625"/>
    </source>
</evidence>
<dbReference type="OrthoDB" id="2243651at2"/>
<dbReference type="Gene3D" id="1.10.1760.20">
    <property type="match status" value="1"/>
</dbReference>
<keyword evidence="1" id="KW-0472">Membrane</keyword>
<dbReference type="Proteomes" id="UP000198625">
    <property type="component" value="Unassembled WGS sequence"/>
</dbReference>